<keyword evidence="7" id="KW-1185">Reference proteome</keyword>
<evidence type="ECO:0000256" key="3">
    <source>
        <dbReference type="ARBA" id="ARBA00023157"/>
    </source>
</evidence>
<gene>
    <name evidence="6" type="ORF">HNY73_012128</name>
</gene>
<protein>
    <submittedName>
        <fullName evidence="6">Clotting factor B like protein</fullName>
    </submittedName>
</protein>
<organism evidence="6 7">
    <name type="scientific">Argiope bruennichi</name>
    <name type="common">Wasp spider</name>
    <name type="synonym">Aranea bruennichi</name>
    <dbReference type="NCBI Taxonomy" id="94029"/>
    <lineage>
        <taxon>Eukaryota</taxon>
        <taxon>Metazoa</taxon>
        <taxon>Ecdysozoa</taxon>
        <taxon>Arthropoda</taxon>
        <taxon>Chelicerata</taxon>
        <taxon>Arachnida</taxon>
        <taxon>Araneae</taxon>
        <taxon>Araneomorphae</taxon>
        <taxon>Entelegynae</taxon>
        <taxon>Araneoidea</taxon>
        <taxon>Araneidae</taxon>
        <taxon>Argiope</taxon>
    </lineage>
</organism>
<dbReference type="AlphaFoldDB" id="A0A8T0EU35"/>
<dbReference type="InterPro" id="IPR033116">
    <property type="entry name" value="TRYPSIN_SER"/>
</dbReference>
<name>A0A8T0EU35_ARGBR</name>
<dbReference type="FunFam" id="2.40.10.10:FF:000047">
    <property type="entry name" value="Trypsin eta"/>
    <property type="match status" value="1"/>
</dbReference>
<dbReference type="Pfam" id="PF00089">
    <property type="entry name" value="Trypsin"/>
    <property type="match status" value="1"/>
</dbReference>
<feature type="domain" description="Peptidase S1" evidence="5">
    <location>
        <begin position="34"/>
        <end position="271"/>
    </location>
</feature>
<keyword evidence="2" id="KW-0964">Secreted</keyword>
<dbReference type="SMART" id="SM00020">
    <property type="entry name" value="Tryp_SPc"/>
    <property type="match status" value="1"/>
</dbReference>
<dbReference type="PROSITE" id="PS00134">
    <property type="entry name" value="TRYPSIN_HIS"/>
    <property type="match status" value="1"/>
</dbReference>
<reference evidence="6" key="2">
    <citation type="submission" date="2020-06" db="EMBL/GenBank/DDBJ databases">
        <authorList>
            <person name="Sheffer M."/>
        </authorList>
    </citation>
    <scope>NUCLEOTIDE SEQUENCE</scope>
</reference>
<dbReference type="CDD" id="cd00190">
    <property type="entry name" value="Tryp_SPc"/>
    <property type="match status" value="1"/>
</dbReference>
<comment type="caution">
    <text evidence="6">The sequence shown here is derived from an EMBL/GenBank/DDBJ whole genome shotgun (WGS) entry which is preliminary data.</text>
</comment>
<dbReference type="InterPro" id="IPR018114">
    <property type="entry name" value="TRYPSIN_HIS"/>
</dbReference>
<dbReference type="GO" id="GO:0005576">
    <property type="term" value="C:extracellular region"/>
    <property type="evidence" value="ECO:0007669"/>
    <property type="project" value="UniProtKB-SubCell"/>
</dbReference>
<dbReference type="PANTHER" id="PTHR24252">
    <property type="entry name" value="ACROSIN-RELATED"/>
    <property type="match status" value="1"/>
</dbReference>
<dbReference type="PANTHER" id="PTHR24252:SF7">
    <property type="entry name" value="HYALIN"/>
    <property type="match status" value="1"/>
</dbReference>
<keyword evidence="3" id="KW-1015">Disulfide bond</keyword>
<dbReference type="InterPro" id="IPR009003">
    <property type="entry name" value="Peptidase_S1_PA"/>
</dbReference>
<keyword evidence="4" id="KW-0720">Serine protease</keyword>
<keyword evidence="4" id="KW-0378">Hydrolase</keyword>
<dbReference type="PRINTS" id="PR00722">
    <property type="entry name" value="CHYMOTRYPSIN"/>
</dbReference>
<comment type="subcellular location">
    <subcellularLocation>
        <location evidence="1">Secreted</location>
    </subcellularLocation>
</comment>
<dbReference type="GO" id="GO:0004252">
    <property type="term" value="F:serine-type endopeptidase activity"/>
    <property type="evidence" value="ECO:0007669"/>
    <property type="project" value="InterPro"/>
</dbReference>
<proteinExistence type="predicted"/>
<accession>A0A8T0EU35</accession>
<dbReference type="InterPro" id="IPR001254">
    <property type="entry name" value="Trypsin_dom"/>
</dbReference>
<dbReference type="SUPFAM" id="SSF50494">
    <property type="entry name" value="Trypsin-like serine proteases"/>
    <property type="match status" value="1"/>
</dbReference>
<dbReference type="InterPro" id="IPR043504">
    <property type="entry name" value="Peptidase_S1_PA_chymotrypsin"/>
</dbReference>
<evidence type="ECO:0000256" key="2">
    <source>
        <dbReference type="ARBA" id="ARBA00022525"/>
    </source>
</evidence>
<evidence type="ECO:0000259" key="5">
    <source>
        <dbReference type="PROSITE" id="PS50240"/>
    </source>
</evidence>
<sequence>MVGCGYRKSGNSSNVHLTATSTPSSNDDTVRTAVVGGTTANQKWTWMAAIFNRKGWRPFCGGTVIDDRHIITAAHCFDHRNINPNLYVVKIGEIDLRSSDITYEIEDIKLHESYQSAYYYDDIAIIQLVKSLPADVIPACLPEEDMLIEGDSVLVLGWGDLSFGGRSSNTLQEAHGLPVIGNQQCNDKFAKLPGNHFPLGITHNMICAGLEEGGVDACQGDSGGPLLREYAKDRWALIGVVSFGFRCAEPGFPGVYTRVSSYLPWIRKYIDEQSQKGAPRPIYVLFSKPPQS</sequence>
<dbReference type="GO" id="GO:0016485">
    <property type="term" value="P:protein processing"/>
    <property type="evidence" value="ECO:0007669"/>
    <property type="project" value="UniProtKB-ARBA"/>
</dbReference>
<evidence type="ECO:0000256" key="4">
    <source>
        <dbReference type="RuleBase" id="RU363034"/>
    </source>
</evidence>
<dbReference type="PROSITE" id="PS00135">
    <property type="entry name" value="TRYPSIN_SER"/>
    <property type="match status" value="1"/>
</dbReference>
<dbReference type="Proteomes" id="UP000807504">
    <property type="component" value="Unassembled WGS sequence"/>
</dbReference>
<dbReference type="PROSITE" id="PS50240">
    <property type="entry name" value="TRYPSIN_DOM"/>
    <property type="match status" value="1"/>
</dbReference>
<dbReference type="InterPro" id="IPR001314">
    <property type="entry name" value="Peptidase_S1A"/>
</dbReference>
<evidence type="ECO:0000313" key="7">
    <source>
        <dbReference type="Proteomes" id="UP000807504"/>
    </source>
</evidence>
<reference evidence="6" key="1">
    <citation type="journal article" date="2020" name="bioRxiv">
        <title>Chromosome-level reference genome of the European wasp spider Argiope bruennichi: a resource for studies on range expansion and evolutionary adaptation.</title>
        <authorList>
            <person name="Sheffer M.M."/>
            <person name="Hoppe A."/>
            <person name="Krehenwinkel H."/>
            <person name="Uhl G."/>
            <person name="Kuss A.W."/>
            <person name="Jensen L."/>
            <person name="Jensen C."/>
            <person name="Gillespie R.G."/>
            <person name="Hoff K.J."/>
            <person name="Prost S."/>
        </authorList>
    </citation>
    <scope>NUCLEOTIDE SEQUENCE</scope>
</reference>
<dbReference type="Gene3D" id="2.40.10.10">
    <property type="entry name" value="Trypsin-like serine proteases"/>
    <property type="match status" value="1"/>
</dbReference>
<evidence type="ECO:0000313" key="6">
    <source>
        <dbReference type="EMBL" id="KAF8781763.1"/>
    </source>
</evidence>
<evidence type="ECO:0000256" key="1">
    <source>
        <dbReference type="ARBA" id="ARBA00004613"/>
    </source>
</evidence>
<dbReference type="EMBL" id="JABXBU010001863">
    <property type="protein sequence ID" value="KAF8781763.1"/>
    <property type="molecule type" value="Genomic_DNA"/>
</dbReference>
<keyword evidence="4" id="KW-0645">Protease</keyword>